<keyword evidence="2" id="KW-1133">Transmembrane helix</keyword>
<evidence type="ECO:0000256" key="1">
    <source>
        <dbReference type="SAM" id="MobiDB-lite"/>
    </source>
</evidence>
<dbReference type="Proteomes" id="UP000520767">
    <property type="component" value="Unassembled WGS sequence"/>
</dbReference>
<sequence>MSTGDGKNALKITIWTVVGTVVVALISGFVSVGVQLITVNGSDQGTRPSDLPSSSSNSPTSPPITPSTPPSRAPAARPDDDLARTHFEITLDEFNLVGEVVVKGDGQIAASGHVNPTAAAKAEKCRLVVKFEPMNKAGDPVGEAQFRRCETDGPEQDHPAFGPVTFENDQNIAYVKVTGSLDGREAPAEYCRILEDVCREARKFWWPYN</sequence>
<organism evidence="3 4">
    <name type="scientific">Actinophytocola algeriensis</name>
    <dbReference type="NCBI Taxonomy" id="1768010"/>
    <lineage>
        <taxon>Bacteria</taxon>
        <taxon>Bacillati</taxon>
        <taxon>Actinomycetota</taxon>
        <taxon>Actinomycetes</taxon>
        <taxon>Pseudonocardiales</taxon>
        <taxon>Pseudonocardiaceae</taxon>
    </lineage>
</organism>
<keyword evidence="2" id="KW-0472">Membrane</keyword>
<feature type="region of interest" description="Disordered" evidence="1">
    <location>
        <begin position="41"/>
        <end position="78"/>
    </location>
</feature>
<keyword evidence="2" id="KW-0812">Transmembrane</keyword>
<dbReference type="AlphaFoldDB" id="A0A7W7QBG4"/>
<protein>
    <submittedName>
        <fullName evidence="3">Uncharacterized protein</fullName>
    </submittedName>
</protein>
<feature type="transmembrane region" description="Helical" evidence="2">
    <location>
        <begin position="12"/>
        <end position="37"/>
    </location>
</feature>
<evidence type="ECO:0000313" key="4">
    <source>
        <dbReference type="Proteomes" id="UP000520767"/>
    </source>
</evidence>
<feature type="compositionally biased region" description="Low complexity" evidence="1">
    <location>
        <begin position="46"/>
        <end position="59"/>
    </location>
</feature>
<gene>
    <name evidence="3" type="ORF">FHR82_006838</name>
</gene>
<dbReference type="RefSeq" id="WP_184814606.1">
    <property type="nucleotide sequence ID" value="NZ_JACHJQ010000007.1"/>
</dbReference>
<name>A0A7W7QBG4_9PSEU</name>
<accession>A0A7W7QBG4</accession>
<evidence type="ECO:0000256" key="2">
    <source>
        <dbReference type="SAM" id="Phobius"/>
    </source>
</evidence>
<feature type="compositionally biased region" description="Pro residues" evidence="1">
    <location>
        <begin position="60"/>
        <end position="72"/>
    </location>
</feature>
<comment type="caution">
    <text evidence="3">The sequence shown here is derived from an EMBL/GenBank/DDBJ whole genome shotgun (WGS) entry which is preliminary data.</text>
</comment>
<evidence type="ECO:0000313" key="3">
    <source>
        <dbReference type="EMBL" id="MBB4910580.1"/>
    </source>
</evidence>
<proteinExistence type="predicted"/>
<keyword evidence="4" id="KW-1185">Reference proteome</keyword>
<dbReference type="EMBL" id="JACHJQ010000007">
    <property type="protein sequence ID" value="MBB4910580.1"/>
    <property type="molecule type" value="Genomic_DNA"/>
</dbReference>
<reference evidence="3 4" key="1">
    <citation type="submission" date="2020-08" db="EMBL/GenBank/DDBJ databases">
        <title>Genomic Encyclopedia of Type Strains, Phase III (KMG-III): the genomes of soil and plant-associated and newly described type strains.</title>
        <authorList>
            <person name="Whitman W."/>
        </authorList>
    </citation>
    <scope>NUCLEOTIDE SEQUENCE [LARGE SCALE GENOMIC DNA]</scope>
    <source>
        <strain evidence="3 4">CECT 8960</strain>
    </source>
</reference>